<dbReference type="EMBL" id="RJVK01000004">
    <property type="protein sequence ID" value="ROR39088.1"/>
    <property type="molecule type" value="Genomic_DNA"/>
</dbReference>
<dbReference type="GO" id="GO:0006265">
    <property type="term" value="P:DNA topological change"/>
    <property type="evidence" value="ECO:0007669"/>
    <property type="project" value="InterPro"/>
</dbReference>
<dbReference type="InterPro" id="IPR041679">
    <property type="entry name" value="DNA2/NAM7-like_C"/>
</dbReference>
<protein>
    <submittedName>
        <fullName evidence="5">Topoisomerase-like DNA binding C4 zinc finger protein</fullName>
    </submittedName>
</protein>
<dbReference type="AlphaFoldDB" id="A0AAJ4UX91"/>
<dbReference type="InterPro" id="IPR027417">
    <property type="entry name" value="P-loop_NTPase"/>
</dbReference>
<dbReference type="PANTHER" id="PTHR10887">
    <property type="entry name" value="DNA2/NAM7 HELICASE FAMILY"/>
    <property type="match status" value="1"/>
</dbReference>
<dbReference type="SUPFAM" id="SSF57783">
    <property type="entry name" value="Zinc beta-ribbon"/>
    <property type="match status" value="1"/>
</dbReference>
<evidence type="ECO:0000313" key="7">
    <source>
        <dbReference type="Proteomes" id="UP000298805"/>
    </source>
</evidence>
<dbReference type="GO" id="GO:0003916">
    <property type="term" value="F:DNA topoisomerase activity"/>
    <property type="evidence" value="ECO:0007669"/>
    <property type="project" value="InterPro"/>
</dbReference>
<dbReference type="RefSeq" id="WP_123352967.1">
    <property type="nucleotide sequence ID" value="NZ_CP027432.2"/>
</dbReference>
<reference evidence="5 6" key="2">
    <citation type="submission" date="2018-11" db="EMBL/GenBank/DDBJ databases">
        <title>Genomic Encyclopedia of Type Strains, Phase IV (KMG-IV): sequencing the most valuable type-strain genomes for metagenomic binning, comparative biology and taxonomic classification.</title>
        <authorList>
            <person name="Goeker M."/>
        </authorList>
    </citation>
    <scope>NUCLEOTIDE SEQUENCE [LARGE SCALE GENOMIC DNA]</scope>
    <source>
        <strain evidence="5 6">DSM 27783</strain>
    </source>
</reference>
<gene>
    <name evidence="4" type="ORF">C6V80_09000</name>
    <name evidence="5" type="ORF">EDC58_1586</name>
</gene>
<reference evidence="4" key="3">
    <citation type="submission" date="2019-06" db="EMBL/GenBank/DDBJ databases">
        <title>A comparative analysis of the Nautiliaceae.</title>
        <authorList>
            <person name="Grosche A."/>
            <person name="Smedile F."/>
            <person name="Vetriani C."/>
        </authorList>
    </citation>
    <scope>NUCLEOTIDE SEQUENCE</scope>
    <source>
        <strain evidence="4">TB6</strain>
    </source>
</reference>
<dbReference type="InterPro" id="IPR013498">
    <property type="entry name" value="Topo_IA_Znf"/>
</dbReference>
<dbReference type="CDD" id="cd18808">
    <property type="entry name" value="SF1_C_Upf1"/>
    <property type="match status" value="1"/>
</dbReference>
<proteinExistence type="predicted"/>
<dbReference type="Pfam" id="PF01396">
    <property type="entry name" value="Zn_ribbon_Top1"/>
    <property type="match status" value="1"/>
</dbReference>
<sequence>MLENRKIITYYLDFLIQSSLTSIKFQKNQGHIDKNSLNDINYFLINYGEKDKKTFKDNLCILINHLEKLEKKDKYKIVFFPFVNEFIEVSKTREDKIYSAPIYFSFDIDKKFQKLLFDLKNFSINFKSKIFDSLFDNAELFFNNYYASSKIFAINHEDLDNLKKELNDEEFEKRYPKKDKEFFFSVLKKYAESSNLYVKKSDSLYQFIKNFNEALASKINKNENLNTLIQNEVFSLIAVVNTEALIQSDLITLGLINAYKSSIIPYFENISPNDKLNRILYFHPKRYFEKVDIETSPKNTLNITEEKLKDLQKSHFGSFSSKFALTLSQRLALSAYLSALDIIPVNGPPGTGKTALLRGIFADYIVKNALKAKISYDKVKNDPYSLIDTGMPILGTSSVRQAINNIIEGISGGFEEADKLDNPLFKRWLKLPQYDADKKIDLINNYCVVPQIRNSENKYENGVLFTGIDNIFEYLENINPEELEEDFVEFFEKSFEKSYELNEIIEFLSQKIIQNISVINRTIENSENLIKTYEKLDTSVRFETFFYSLHLLEAFFIQNLKKINRPKISNCPICGGNIINEEKYFKCSKCDFTIKKNNKIKVSTIEDLTDLLNETLKQNETTYGLKKNGKFFEIVEKPQLSNIQRLFVITPLFPMLTVTMHSLYGAFKEKKENGYVLNESFFDLVLSDESGMILAPVALPALFSAKKMVIVGDEKQIEPVYPFDEIVDKSIIKNRLENIDYDEFKKNHSAIATNFLKLANRSVWFESFDIKPYEKNALWLKEHFRCKDEIIEYCNEIVYKGILIPKVRSFNPKLYLDGKYPSMKIINVDSEVKNNSSKKEAEAIVSFLTQNIEKLTKLYNEYKNENLTPDQFYRHIGIVTPFNNQKRTIKKYLKDAGRYNLQKILVGTVHAFQGSEREIILFSPAIDKNFTGEHFTNQDDGNMMNVAVSRAKSAFWVFGNKNGMKNAGIYTKTLVEYIEKNFSCEIAQCPLCGGCIIEDEKCFKCENYHWSPKTKQTQGCRFIIWKENKTTASKIDKETLLKLLTEEIEINGKNFYFDKNEKYFIKEKTKTCPKCGGKLILKTGRFGKFYGCENFPKCKYTESANEI</sequence>
<keyword evidence="1" id="KW-0175">Coiled coil</keyword>
<dbReference type="EMBL" id="CP027432">
    <property type="protein sequence ID" value="QCI29091.1"/>
    <property type="molecule type" value="Genomic_DNA"/>
</dbReference>
<keyword evidence="7" id="KW-1185">Reference proteome</keyword>
<accession>A0AAJ4UX91</accession>
<reference evidence="7" key="1">
    <citation type="submission" date="2018-03" db="EMBL/GenBank/DDBJ databases">
        <title>A comparative analysis of the Nautiliaceae.</title>
        <authorList>
            <person name="Grosche A."/>
            <person name="Smedile F."/>
            <person name="Vetriani C."/>
        </authorList>
    </citation>
    <scope>NUCLEOTIDE SEQUENCE [LARGE SCALE GENOMIC DNA]</scope>
    <source>
        <strain evidence="7">TB6</strain>
    </source>
</reference>
<evidence type="ECO:0000256" key="1">
    <source>
        <dbReference type="SAM" id="Coils"/>
    </source>
</evidence>
<dbReference type="SUPFAM" id="SSF52540">
    <property type="entry name" value="P-loop containing nucleoside triphosphate hydrolases"/>
    <property type="match status" value="1"/>
</dbReference>
<evidence type="ECO:0000313" key="6">
    <source>
        <dbReference type="Proteomes" id="UP000272781"/>
    </source>
</evidence>
<dbReference type="Gene3D" id="3.40.50.300">
    <property type="entry name" value="P-loop containing nucleotide triphosphate hydrolases"/>
    <property type="match status" value="3"/>
</dbReference>
<evidence type="ECO:0000259" key="2">
    <source>
        <dbReference type="Pfam" id="PF01396"/>
    </source>
</evidence>
<name>A0AAJ4UX91_9BACT</name>
<feature type="domain" description="DNA topoisomerase type IA zn finger" evidence="2">
    <location>
        <begin position="1070"/>
        <end position="1105"/>
    </location>
</feature>
<dbReference type="PANTHER" id="PTHR10887:SF530">
    <property type="entry name" value="SUPERFAMILY I DNA HELICASES"/>
    <property type="match status" value="1"/>
</dbReference>
<dbReference type="InterPro" id="IPR047187">
    <property type="entry name" value="SF1_C_Upf1"/>
</dbReference>
<evidence type="ECO:0000259" key="3">
    <source>
        <dbReference type="Pfam" id="PF13087"/>
    </source>
</evidence>
<evidence type="ECO:0000313" key="5">
    <source>
        <dbReference type="EMBL" id="ROR39088.1"/>
    </source>
</evidence>
<dbReference type="InterPro" id="IPR045055">
    <property type="entry name" value="DNA2/NAM7-like"/>
</dbReference>
<feature type="domain" description="DNA2/NAM7 helicase-like C-terminal" evidence="3">
    <location>
        <begin position="774"/>
        <end position="961"/>
    </location>
</feature>
<dbReference type="Gene3D" id="3.30.65.10">
    <property type="entry name" value="Bacterial Topoisomerase I, domain 1"/>
    <property type="match status" value="1"/>
</dbReference>
<feature type="coiled-coil region" evidence="1">
    <location>
        <begin position="838"/>
        <end position="865"/>
    </location>
</feature>
<dbReference type="Proteomes" id="UP000298805">
    <property type="component" value="Chromosome"/>
</dbReference>
<dbReference type="Proteomes" id="UP000272781">
    <property type="component" value="Unassembled WGS sequence"/>
</dbReference>
<dbReference type="GO" id="GO:0005694">
    <property type="term" value="C:chromosome"/>
    <property type="evidence" value="ECO:0007669"/>
    <property type="project" value="InterPro"/>
</dbReference>
<dbReference type="GO" id="GO:0003677">
    <property type="term" value="F:DNA binding"/>
    <property type="evidence" value="ECO:0007669"/>
    <property type="project" value="InterPro"/>
</dbReference>
<organism evidence="5 6">
    <name type="scientific">Caminibacter pacificus</name>
    <dbReference type="NCBI Taxonomy" id="1424653"/>
    <lineage>
        <taxon>Bacteria</taxon>
        <taxon>Pseudomonadati</taxon>
        <taxon>Campylobacterota</taxon>
        <taxon>Epsilonproteobacteria</taxon>
        <taxon>Nautiliales</taxon>
        <taxon>Nautiliaceae</taxon>
        <taxon>Caminibacter</taxon>
    </lineage>
</organism>
<dbReference type="Pfam" id="PF13087">
    <property type="entry name" value="AAA_12"/>
    <property type="match status" value="1"/>
</dbReference>
<evidence type="ECO:0000313" key="4">
    <source>
        <dbReference type="EMBL" id="QCI29091.1"/>
    </source>
</evidence>